<dbReference type="PANTHER" id="PTHR21064">
    <property type="entry name" value="AMINOGLYCOSIDE PHOSPHOTRANSFERASE DOMAIN-CONTAINING PROTEIN-RELATED"/>
    <property type="match status" value="1"/>
</dbReference>
<accession>A0ABQ6NEV4</accession>
<comment type="caution">
    <text evidence="3">The sequence shown here is derived from an EMBL/GenBank/DDBJ whole genome shotgun (WGS) entry which is preliminary data.</text>
</comment>
<feature type="domain" description="Aminoglycoside phosphotransferase" evidence="2">
    <location>
        <begin position="41"/>
        <end position="271"/>
    </location>
</feature>
<comment type="similarity">
    <text evidence="1">Belongs to the pseudomonas-type ThrB family.</text>
</comment>
<evidence type="ECO:0000313" key="4">
    <source>
        <dbReference type="Proteomes" id="UP001285921"/>
    </source>
</evidence>
<proteinExistence type="inferred from homology"/>
<dbReference type="Gene3D" id="3.90.1200.10">
    <property type="match status" value="1"/>
</dbReference>
<dbReference type="InterPro" id="IPR002575">
    <property type="entry name" value="Aminoglycoside_PTrfase"/>
</dbReference>
<evidence type="ECO:0000259" key="2">
    <source>
        <dbReference type="Pfam" id="PF01636"/>
    </source>
</evidence>
<keyword evidence="4" id="KW-1185">Reference proteome</keyword>
<reference evidence="3 4" key="1">
    <citation type="submission" date="2023-05" db="EMBL/GenBank/DDBJ databases">
        <title>Draft genome of Paenibacillus sp. CCS26.</title>
        <authorList>
            <person name="Akita H."/>
            <person name="Shinto Y."/>
            <person name="Kimura Z."/>
        </authorList>
    </citation>
    <scope>NUCLEOTIDE SEQUENCE [LARGE SCALE GENOMIC DNA]</scope>
    <source>
        <strain evidence="3 4">CCS26</strain>
    </source>
</reference>
<dbReference type="InterPro" id="IPR011009">
    <property type="entry name" value="Kinase-like_dom_sf"/>
</dbReference>
<dbReference type="InterPro" id="IPR050249">
    <property type="entry name" value="Pseudomonas-type_ThrB"/>
</dbReference>
<evidence type="ECO:0000313" key="3">
    <source>
        <dbReference type="EMBL" id="GMK43572.1"/>
    </source>
</evidence>
<dbReference type="EMBL" id="BTCL01000002">
    <property type="protein sequence ID" value="GMK43572.1"/>
    <property type="molecule type" value="Genomic_DNA"/>
</dbReference>
<organism evidence="3 4">
    <name type="scientific">Paenibacillus glycanilyticus</name>
    <dbReference type="NCBI Taxonomy" id="126569"/>
    <lineage>
        <taxon>Bacteria</taxon>
        <taxon>Bacillati</taxon>
        <taxon>Bacillota</taxon>
        <taxon>Bacilli</taxon>
        <taxon>Bacillales</taxon>
        <taxon>Paenibacillaceae</taxon>
        <taxon>Paenibacillus</taxon>
    </lineage>
</organism>
<dbReference type="SUPFAM" id="SSF56112">
    <property type="entry name" value="Protein kinase-like (PK-like)"/>
    <property type="match status" value="1"/>
</dbReference>
<dbReference type="Pfam" id="PF01636">
    <property type="entry name" value="APH"/>
    <property type="match status" value="1"/>
</dbReference>
<sequence length="333" mass="37926">MTNQPMAVSSVLAPDYLMNGLSGQYELGPWAQCVYWLRGLNDTYRVQTEMGTYILRVYRQEIGKKEAAYEMELLGQLEELLAGSEASIARPVRKADGTRYSVIAAPEGERIAVLFEYVEGVENRLQDEESCYAFGQSAAQLHLAMDRVRLELPRRELNTEFLVEESLQRIIRHIGKEHPAAVFLREYADALQDRVASAAADGLDWGICHGDMHGNNNAVETGGRYTHFDFEWSAPGWRAYDLAQVRSRKRQSADNKEQLWQALLAGYRSVRSFSEKDEQAVELFVLVRRFWIMSLDVLFVPTQSGALDYGEDWLNEFLEEFRSAGLVQHASHT</sequence>
<gene>
    <name evidence="3" type="ORF">PghCCS26_06990</name>
</gene>
<dbReference type="PANTHER" id="PTHR21064:SF6">
    <property type="entry name" value="AMINOGLYCOSIDE PHOSPHOTRANSFERASE DOMAIN-CONTAINING PROTEIN"/>
    <property type="match status" value="1"/>
</dbReference>
<dbReference type="Gene3D" id="3.30.200.20">
    <property type="entry name" value="Phosphorylase Kinase, domain 1"/>
    <property type="match status" value="1"/>
</dbReference>
<dbReference type="RefSeq" id="WP_317978820.1">
    <property type="nucleotide sequence ID" value="NZ_BTCL01000002.1"/>
</dbReference>
<dbReference type="Proteomes" id="UP001285921">
    <property type="component" value="Unassembled WGS sequence"/>
</dbReference>
<evidence type="ECO:0000256" key="1">
    <source>
        <dbReference type="ARBA" id="ARBA00038240"/>
    </source>
</evidence>
<protein>
    <recommendedName>
        <fullName evidence="2">Aminoglycoside phosphotransferase domain-containing protein</fullName>
    </recommendedName>
</protein>
<name>A0ABQ6NEV4_9BACL</name>